<evidence type="ECO:0000256" key="5">
    <source>
        <dbReference type="ARBA" id="ARBA00023136"/>
    </source>
</evidence>
<sequence>MTTQSRHRHDAPEQPSPARLLPRRLAALAYDSLVVGGGLMIATFPYLGLLYWTTGAEAPDVGDPLFRIYLLALLLGYTWLSWRKGGQTIGMKAWRLRAETLDGHILGHRQVLLRFFSGFPAILLFGLGYLWSFWSPQHQTLQEQLSYSRTVLLPKRR</sequence>
<keyword evidence="9" id="KW-1185">Reference proteome</keyword>
<comment type="caution">
    <text evidence="8">The sequence shown here is derived from an EMBL/GenBank/DDBJ whole genome shotgun (WGS) entry which is preliminary data.</text>
</comment>
<reference evidence="8 9" key="1">
    <citation type="submission" date="2019-04" db="EMBL/GenBank/DDBJ databases">
        <title>Natronospirillum operosus gen. nov., sp. nov., a haloalkaliphilic satellite isolated from decaying biomass of laboratory culture of cyanobacterium Geitlerinema sp. and proposal of Natronospirillaceae fam. nov. and Saccharospirillaceae fam. nov.</title>
        <authorList>
            <person name="Kevbrin V."/>
            <person name="Boltyanskaya Y."/>
            <person name="Koziaeva V."/>
            <person name="Grouzdev D.S."/>
            <person name="Park M."/>
            <person name="Cho J."/>
        </authorList>
    </citation>
    <scope>NUCLEOTIDE SEQUENCE [LARGE SCALE GENOMIC DNA]</scope>
    <source>
        <strain evidence="8 9">G-116</strain>
    </source>
</reference>
<evidence type="ECO:0000256" key="1">
    <source>
        <dbReference type="ARBA" id="ARBA00004651"/>
    </source>
</evidence>
<dbReference type="GO" id="GO:0005886">
    <property type="term" value="C:plasma membrane"/>
    <property type="evidence" value="ECO:0007669"/>
    <property type="project" value="UniProtKB-SubCell"/>
</dbReference>
<dbReference type="OrthoDB" id="9793824at2"/>
<comment type="subcellular location">
    <subcellularLocation>
        <location evidence="1">Cell membrane</location>
        <topology evidence="1">Multi-pass membrane protein</topology>
    </subcellularLocation>
</comment>
<dbReference type="Proteomes" id="UP000297475">
    <property type="component" value="Unassembled WGS sequence"/>
</dbReference>
<dbReference type="PANTHER" id="PTHR36115:SF10">
    <property type="entry name" value="RDD DOMAIN-CONTAINING PROTEIN"/>
    <property type="match status" value="1"/>
</dbReference>
<feature type="transmembrane region" description="Helical" evidence="6">
    <location>
        <begin position="28"/>
        <end position="52"/>
    </location>
</feature>
<keyword evidence="3 6" id="KW-0812">Transmembrane</keyword>
<dbReference type="PANTHER" id="PTHR36115">
    <property type="entry name" value="PROLINE-RICH ANTIGEN HOMOLOG-RELATED"/>
    <property type="match status" value="1"/>
</dbReference>
<evidence type="ECO:0000256" key="2">
    <source>
        <dbReference type="ARBA" id="ARBA00022475"/>
    </source>
</evidence>
<proteinExistence type="predicted"/>
<feature type="domain" description="RDD" evidence="7">
    <location>
        <begin position="23"/>
        <end position="142"/>
    </location>
</feature>
<dbReference type="AlphaFoldDB" id="A0A4Z0W9V5"/>
<evidence type="ECO:0000256" key="6">
    <source>
        <dbReference type="SAM" id="Phobius"/>
    </source>
</evidence>
<evidence type="ECO:0000256" key="3">
    <source>
        <dbReference type="ARBA" id="ARBA00022692"/>
    </source>
</evidence>
<organism evidence="8 9">
    <name type="scientific">Natronospirillum operosum</name>
    <dbReference type="NCBI Taxonomy" id="2759953"/>
    <lineage>
        <taxon>Bacteria</taxon>
        <taxon>Pseudomonadati</taxon>
        <taxon>Pseudomonadota</taxon>
        <taxon>Gammaproteobacteria</taxon>
        <taxon>Oceanospirillales</taxon>
        <taxon>Natronospirillaceae</taxon>
        <taxon>Natronospirillum</taxon>
    </lineage>
</organism>
<accession>A0A4Z0W9V5</accession>
<name>A0A4Z0W9V5_9GAMM</name>
<protein>
    <submittedName>
        <fullName evidence="8">RDD family protein</fullName>
    </submittedName>
</protein>
<keyword evidence="4 6" id="KW-1133">Transmembrane helix</keyword>
<dbReference type="Pfam" id="PF06271">
    <property type="entry name" value="RDD"/>
    <property type="match status" value="1"/>
</dbReference>
<dbReference type="RefSeq" id="WP_135482517.1">
    <property type="nucleotide sequence ID" value="NZ_SRMF01000002.1"/>
</dbReference>
<dbReference type="InterPro" id="IPR010432">
    <property type="entry name" value="RDD"/>
</dbReference>
<evidence type="ECO:0000313" key="8">
    <source>
        <dbReference type="EMBL" id="TGG93959.1"/>
    </source>
</evidence>
<evidence type="ECO:0000313" key="9">
    <source>
        <dbReference type="Proteomes" id="UP000297475"/>
    </source>
</evidence>
<gene>
    <name evidence="8" type="ORF">E4656_07165</name>
</gene>
<evidence type="ECO:0000259" key="7">
    <source>
        <dbReference type="Pfam" id="PF06271"/>
    </source>
</evidence>
<dbReference type="InterPro" id="IPR051791">
    <property type="entry name" value="Pra-immunoreactive"/>
</dbReference>
<evidence type="ECO:0000256" key="4">
    <source>
        <dbReference type="ARBA" id="ARBA00022989"/>
    </source>
</evidence>
<keyword evidence="2" id="KW-1003">Cell membrane</keyword>
<feature type="transmembrane region" description="Helical" evidence="6">
    <location>
        <begin position="111"/>
        <end position="134"/>
    </location>
</feature>
<keyword evidence="5 6" id="KW-0472">Membrane</keyword>
<feature type="transmembrane region" description="Helical" evidence="6">
    <location>
        <begin position="64"/>
        <end position="82"/>
    </location>
</feature>
<dbReference type="EMBL" id="SRMF01000002">
    <property type="protein sequence ID" value="TGG93959.1"/>
    <property type="molecule type" value="Genomic_DNA"/>
</dbReference>